<dbReference type="PROSITE" id="PS50112">
    <property type="entry name" value="PAS"/>
    <property type="match status" value="1"/>
</dbReference>
<proteinExistence type="predicted"/>
<dbReference type="Pfam" id="PF02518">
    <property type="entry name" value="HATPase_c"/>
    <property type="match status" value="1"/>
</dbReference>
<dbReference type="eggNOG" id="COG4191">
    <property type="taxonomic scope" value="Bacteria"/>
</dbReference>
<dbReference type="EMBL" id="ANAH02000018">
    <property type="protein sequence ID" value="EPX59153.1"/>
    <property type="molecule type" value="Genomic_DNA"/>
</dbReference>
<evidence type="ECO:0000256" key="5">
    <source>
        <dbReference type="ARBA" id="ARBA00022741"/>
    </source>
</evidence>
<dbReference type="PANTHER" id="PTHR43065">
    <property type="entry name" value="SENSOR HISTIDINE KINASE"/>
    <property type="match status" value="1"/>
</dbReference>
<keyword evidence="5" id="KW-0547">Nucleotide-binding</keyword>
<dbReference type="Proteomes" id="UP000011682">
    <property type="component" value="Unassembled WGS sequence"/>
</dbReference>
<evidence type="ECO:0000256" key="4">
    <source>
        <dbReference type="ARBA" id="ARBA00022679"/>
    </source>
</evidence>
<keyword evidence="4" id="KW-0808">Transferase</keyword>
<dbReference type="PRINTS" id="PR00344">
    <property type="entry name" value="BCTRLSENSOR"/>
</dbReference>
<dbReference type="Pfam" id="PF00989">
    <property type="entry name" value="PAS"/>
    <property type="match status" value="1"/>
</dbReference>
<dbReference type="PROSITE" id="PS50109">
    <property type="entry name" value="HIS_KIN"/>
    <property type="match status" value="1"/>
</dbReference>
<dbReference type="NCBIfam" id="TIGR00229">
    <property type="entry name" value="sensory_box"/>
    <property type="match status" value="1"/>
</dbReference>
<protein>
    <recommendedName>
        <fullName evidence="2">histidine kinase</fullName>
        <ecNumber evidence="2">2.7.13.3</ecNumber>
    </recommendedName>
</protein>
<dbReference type="SUPFAM" id="SSF55785">
    <property type="entry name" value="PYP-like sensor domain (PAS domain)"/>
    <property type="match status" value="1"/>
</dbReference>
<keyword evidence="13" id="KW-1185">Reference proteome</keyword>
<dbReference type="InterPro" id="IPR004358">
    <property type="entry name" value="Sig_transdc_His_kin-like_C"/>
</dbReference>
<dbReference type="CDD" id="cd00130">
    <property type="entry name" value="PAS"/>
    <property type="match status" value="1"/>
</dbReference>
<evidence type="ECO:0000313" key="13">
    <source>
        <dbReference type="Proteomes" id="UP000011682"/>
    </source>
</evidence>
<evidence type="ECO:0000256" key="9">
    <source>
        <dbReference type="SAM" id="MobiDB-lite"/>
    </source>
</evidence>
<dbReference type="PANTHER" id="PTHR43065:SF42">
    <property type="entry name" value="TWO-COMPONENT SENSOR PPRA"/>
    <property type="match status" value="1"/>
</dbReference>
<dbReference type="SUPFAM" id="SSF55781">
    <property type="entry name" value="GAF domain-like"/>
    <property type="match status" value="1"/>
</dbReference>
<dbReference type="InterPro" id="IPR000014">
    <property type="entry name" value="PAS"/>
</dbReference>
<keyword evidence="7" id="KW-0067">ATP-binding</keyword>
<dbReference type="SMART" id="SM00388">
    <property type="entry name" value="HisKA"/>
    <property type="match status" value="1"/>
</dbReference>
<evidence type="ECO:0000256" key="8">
    <source>
        <dbReference type="ARBA" id="ARBA00023012"/>
    </source>
</evidence>
<keyword evidence="8" id="KW-0902">Two-component regulatory system</keyword>
<sequence>MEFWMTHSMHATLLGLPDSVSDELERAFRAEGFALECRRLTPGRPSLPQVFPPGLVLLWEDEGSLEQAVSTCRQLASVCALSRSWLFVLTRRDVSEQSELILAGASECISPTGEQWAPNLLTHVRHLRIPTRAGTAVGEPPHSRVPSERALRTLLSATTADLGHDFFRTLVKQLAEAFRVTCAMVGEMLPEQDSIRTLAFWSRGAFQNTVTYPLSGTPCHNAVLHSICHYADDVSRHFPEDLMLTDLGLRGYLGAALRSSRGEVIGVLAILHDQLLDAGELDFSLLGAFATRAGAELERIRAQAELERTRDFLRNTLEAVPDPIFVKDRNHRVLVVNSALCRLVGRPASELLGQRSIDVMPEYQEQSAWEQDEQSFASGQPGESEQSFIDSTGMSRTILTRRAVFPGADGQPSLVSVLRDLTERKRLETQLRLADRMTSMGTLAASVAHEINNPLSSVCANLSYLGEQLSGDTFSPELLPELREVLVETEEGASRVRSIVQDLKSFARGDEEHQGPIDVHRVIESSLRLVRNELQRYNAQLERVLEPVPPVLGNASRLGQVLVNLLVNAMQAFPEARSENNRIRVITRMEAPRRVVVEVEDNGKGMSQEVIERIFDPFFTTKPVGVGTGLGLAICHTIVQSMGGEIDVRSMPGRGTTFMLVLMSTEEEDTGERESDEPSLAEQSAPPRTYATG</sequence>
<dbReference type="GO" id="GO:0005524">
    <property type="term" value="F:ATP binding"/>
    <property type="evidence" value="ECO:0007669"/>
    <property type="project" value="UniProtKB-KW"/>
</dbReference>
<evidence type="ECO:0000313" key="12">
    <source>
        <dbReference type="EMBL" id="EPX59153.1"/>
    </source>
</evidence>
<evidence type="ECO:0000259" key="10">
    <source>
        <dbReference type="PROSITE" id="PS50109"/>
    </source>
</evidence>
<evidence type="ECO:0000256" key="7">
    <source>
        <dbReference type="ARBA" id="ARBA00022840"/>
    </source>
</evidence>
<dbReference type="GO" id="GO:0006355">
    <property type="term" value="P:regulation of DNA-templated transcription"/>
    <property type="evidence" value="ECO:0007669"/>
    <property type="project" value="InterPro"/>
</dbReference>
<feature type="compositionally biased region" description="Acidic residues" evidence="9">
    <location>
        <begin position="665"/>
        <end position="679"/>
    </location>
</feature>
<dbReference type="InterPro" id="IPR003018">
    <property type="entry name" value="GAF"/>
</dbReference>
<accession>S9QRD2</accession>
<dbReference type="Pfam" id="PF01590">
    <property type="entry name" value="GAF"/>
    <property type="match status" value="1"/>
</dbReference>
<dbReference type="InterPro" id="IPR013767">
    <property type="entry name" value="PAS_fold"/>
</dbReference>
<comment type="caution">
    <text evidence="12">The sequence shown here is derived from an EMBL/GenBank/DDBJ whole genome shotgun (WGS) entry which is preliminary data.</text>
</comment>
<dbReference type="SUPFAM" id="SSF55874">
    <property type="entry name" value="ATPase domain of HSP90 chaperone/DNA topoisomerase II/histidine kinase"/>
    <property type="match status" value="1"/>
</dbReference>
<dbReference type="InterPro" id="IPR036097">
    <property type="entry name" value="HisK_dim/P_sf"/>
</dbReference>
<feature type="domain" description="PAS" evidence="11">
    <location>
        <begin position="309"/>
        <end position="357"/>
    </location>
</feature>
<keyword evidence="6" id="KW-0418">Kinase</keyword>
<evidence type="ECO:0000256" key="1">
    <source>
        <dbReference type="ARBA" id="ARBA00000085"/>
    </source>
</evidence>
<dbReference type="SUPFAM" id="SSF47384">
    <property type="entry name" value="Homodimeric domain of signal transducing histidine kinase"/>
    <property type="match status" value="1"/>
</dbReference>
<evidence type="ECO:0000256" key="3">
    <source>
        <dbReference type="ARBA" id="ARBA00022553"/>
    </source>
</evidence>
<dbReference type="SMART" id="SM00065">
    <property type="entry name" value="GAF"/>
    <property type="match status" value="1"/>
</dbReference>
<dbReference type="AlphaFoldDB" id="S9QRD2"/>
<dbReference type="InterPro" id="IPR003594">
    <property type="entry name" value="HATPase_dom"/>
</dbReference>
<reference evidence="12" key="1">
    <citation type="submission" date="2013-05" db="EMBL/GenBank/DDBJ databases">
        <title>Genome assembly of Cystobacter fuscus DSM 2262.</title>
        <authorList>
            <person name="Sharma G."/>
            <person name="Khatri I."/>
            <person name="Kaur C."/>
            <person name="Mayilraj S."/>
            <person name="Subramanian S."/>
        </authorList>
    </citation>
    <scope>NUCLEOTIDE SEQUENCE [LARGE SCALE GENOMIC DNA]</scope>
    <source>
        <strain evidence="12">DSM 2262</strain>
    </source>
</reference>
<dbReference type="InterPro" id="IPR003661">
    <property type="entry name" value="HisK_dim/P_dom"/>
</dbReference>
<dbReference type="Gene3D" id="3.30.565.10">
    <property type="entry name" value="Histidine kinase-like ATPase, C-terminal domain"/>
    <property type="match status" value="1"/>
</dbReference>
<evidence type="ECO:0000259" key="11">
    <source>
        <dbReference type="PROSITE" id="PS50112"/>
    </source>
</evidence>
<feature type="domain" description="Histidine kinase" evidence="10">
    <location>
        <begin position="446"/>
        <end position="666"/>
    </location>
</feature>
<dbReference type="InterPro" id="IPR036890">
    <property type="entry name" value="HATPase_C_sf"/>
</dbReference>
<dbReference type="SMART" id="SM00091">
    <property type="entry name" value="PAS"/>
    <property type="match status" value="1"/>
</dbReference>
<dbReference type="EC" id="2.7.13.3" evidence="2"/>
<organism evidence="12 13">
    <name type="scientific">Cystobacter fuscus (strain ATCC 25194 / DSM 2262 / NBRC 100088 / M29)</name>
    <dbReference type="NCBI Taxonomy" id="1242864"/>
    <lineage>
        <taxon>Bacteria</taxon>
        <taxon>Pseudomonadati</taxon>
        <taxon>Myxococcota</taxon>
        <taxon>Myxococcia</taxon>
        <taxon>Myxococcales</taxon>
        <taxon>Cystobacterineae</taxon>
        <taxon>Archangiaceae</taxon>
        <taxon>Cystobacter</taxon>
    </lineage>
</organism>
<dbReference type="InterPro" id="IPR005467">
    <property type="entry name" value="His_kinase_dom"/>
</dbReference>
<dbReference type="Gene3D" id="1.10.287.130">
    <property type="match status" value="1"/>
</dbReference>
<feature type="region of interest" description="Disordered" evidence="9">
    <location>
        <begin position="368"/>
        <end position="388"/>
    </location>
</feature>
<evidence type="ECO:0000256" key="6">
    <source>
        <dbReference type="ARBA" id="ARBA00022777"/>
    </source>
</evidence>
<comment type="catalytic activity">
    <reaction evidence="1">
        <text>ATP + protein L-histidine = ADP + protein N-phospho-L-histidine.</text>
        <dbReference type="EC" id="2.7.13.3"/>
    </reaction>
</comment>
<dbReference type="CDD" id="cd00082">
    <property type="entry name" value="HisKA"/>
    <property type="match status" value="1"/>
</dbReference>
<evidence type="ECO:0000256" key="2">
    <source>
        <dbReference type="ARBA" id="ARBA00012438"/>
    </source>
</evidence>
<keyword evidence="3" id="KW-0597">Phosphoprotein</keyword>
<dbReference type="GO" id="GO:0000155">
    <property type="term" value="F:phosphorelay sensor kinase activity"/>
    <property type="evidence" value="ECO:0007669"/>
    <property type="project" value="InterPro"/>
</dbReference>
<dbReference type="Gene3D" id="3.30.450.20">
    <property type="entry name" value="PAS domain"/>
    <property type="match status" value="1"/>
</dbReference>
<dbReference type="InterPro" id="IPR029016">
    <property type="entry name" value="GAF-like_dom_sf"/>
</dbReference>
<dbReference type="SMART" id="SM00387">
    <property type="entry name" value="HATPase_c"/>
    <property type="match status" value="1"/>
</dbReference>
<dbReference type="Gene3D" id="3.30.450.40">
    <property type="match status" value="1"/>
</dbReference>
<gene>
    <name evidence="12" type="ORF">D187_003057</name>
</gene>
<dbReference type="InterPro" id="IPR035965">
    <property type="entry name" value="PAS-like_dom_sf"/>
</dbReference>
<name>S9QRD2_CYSF2</name>
<feature type="region of interest" description="Disordered" evidence="9">
    <location>
        <begin position="665"/>
        <end position="693"/>
    </location>
</feature>
<dbReference type="Pfam" id="PF00512">
    <property type="entry name" value="HisKA"/>
    <property type="match status" value="1"/>
</dbReference>